<dbReference type="PANTHER" id="PTHR37844:SF2">
    <property type="entry name" value="SER_THR PROTEIN PHOSPHATASE SUPERFAMILY (AFU_ORTHOLOGUE AFUA_1G14840)"/>
    <property type="match status" value="1"/>
</dbReference>
<dbReference type="EMBL" id="UINC01038830">
    <property type="protein sequence ID" value="SVB36409.1"/>
    <property type="molecule type" value="Genomic_DNA"/>
</dbReference>
<dbReference type="Pfam" id="PF00149">
    <property type="entry name" value="Metallophos"/>
    <property type="match status" value="1"/>
</dbReference>
<dbReference type="GO" id="GO:0016787">
    <property type="term" value="F:hydrolase activity"/>
    <property type="evidence" value="ECO:0007669"/>
    <property type="project" value="InterPro"/>
</dbReference>
<sequence length="240" mass="27159">MKLNFVSDLHLEFGPISFTEKGDVLILAGDITTENDTSWIKQVSKNFKDVIYVLGNHECYYQSLSDAYKISKKRLPKNVHLLQNESITIDGVSFHGTTLWSDFERGNPLSYMICKEGINDFSEIKSFSPEDAHDEHKKALAFLRENVKKDDIVITHHAPSYESYIENLKGDKLNGAYASDLTGLIMDLNPYLWFHGHLHNSSDYMIGDTRVLANPRGYVGLKPPVTNPAFDQDAIVFLAN</sequence>
<dbReference type="InterPro" id="IPR029052">
    <property type="entry name" value="Metallo-depent_PP-like"/>
</dbReference>
<dbReference type="Gene3D" id="3.60.21.10">
    <property type="match status" value="1"/>
</dbReference>
<gene>
    <name evidence="2" type="ORF">METZ01_LOCUS189263</name>
</gene>
<feature type="domain" description="Calcineurin-like phosphoesterase" evidence="1">
    <location>
        <begin position="19"/>
        <end position="200"/>
    </location>
</feature>
<evidence type="ECO:0000313" key="2">
    <source>
        <dbReference type="EMBL" id="SVB36409.1"/>
    </source>
</evidence>
<dbReference type="PANTHER" id="PTHR37844">
    <property type="entry name" value="SER/THR PROTEIN PHOSPHATASE SUPERFAMILY (AFU_ORTHOLOGUE AFUA_1G14840)"/>
    <property type="match status" value="1"/>
</dbReference>
<name>A0A382DE45_9ZZZZ</name>
<evidence type="ECO:0000259" key="1">
    <source>
        <dbReference type="Pfam" id="PF00149"/>
    </source>
</evidence>
<accession>A0A382DE45</accession>
<dbReference type="InterPro" id="IPR004843">
    <property type="entry name" value="Calcineurin-like_PHP"/>
</dbReference>
<proteinExistence type="predicted"/>
<protein>
    <recommendedName>
        <fullName evidence="1">Calcineurin-like phosphoesterase domain-containing protein</fullName>
    </recommendedName>
</protein>
<organism evidence="2">
    <name type="scientific">marine metagenome</name>
    <dbReference type="NCBI Taxonomy" id="408172"/>
    <lineage>
        <taxon>unclassified sequences</taxon>
        <taxon>metagenomes</taxon>
        <taxon>ecological metagenomes</taxon>
    </lineage>
</organism>
<reference evidence="2" key="1">
    <citation type="submission" date="2018-05" db="EMBL/GenBank/DDBJ databases">
        <authorList>
            <person name="Lanie J.A."/>
            <person name="Ng W.-L."/>
            <person name="Kazmierczak K.M."/>
            <person name="Andrzejewski T.M."/>
            <person name="Davidsen T.M."/>
            <person name="Wayne K.J."/>
            <person name="Tettelin H."/>
            <person name="Glass J.I."/>
            <person name="Rusch D."/>
            <person name="Podicherti R."/>
            <person name="Tsui H.-C.T."/>
            <person name="Winkler M.E."/>
        </authorList>
    </citation>
    <scope>NUCLEOTIDE SEQUENCE</scope>
</reference>
<dbReference type="AlphaFoldDB" id="A0A382DE45"/>
<dbReference type="SUPFAM" id="SSF56300">
    <property type="entry name" value="Metallo-dependent phosphatases"/>
    <property type="match status" value="1"/>
</dbReference>